<gene>
    <name evidence="2" type="ORF">J3U87_20930</name>
</gene>
<dbReference type="KEGG" id="scor:J3U87_20930"/>
<evidence type="ECO:0000256" key="1">
    <source>
        <dbReference type="RuleBase" id="RU000363"/>
    </source>
</evidence>
<keyword evidence="3" id="KW-1185">Reference proteome</keyword>
<dbReference type="PANTHER" id="PTHR45458">
    <property type="entry name" value="SHORT-CHAIN DEHYDROGENASE/REDUCTASE SDR"/>
    <property type="match status" value="1"/>
</dbReference>
<dbReference type="InterPro" id="IPR052184">
    <property type="entry name" value="SDR_enzymes"/>
</dbReference>
<evidence type="ECO:0000313" key="3">
    <source>
        <dbReference type="Proteomes" id="UP000663929"/>
    </source>
</evidence>
<accession>A0A8A4TDQ1</accession>
<protein>
    <submittedName>
        <fullName evidence="2">SDR family oxidoreductase</fullName>
    </submittedName>
</protein>
<dbReference type="PRINTS" id="PR00081">
    <property type="entry name" value="GDHRDH"/>
</dbReference>
<reference evidence="2" key="1">
    <citation type="submission" date="2021-03" db="EMBL/GenBank/DDBJ databases">
        <title>Acanthopleuribacteraceae sp. M133.</title>
        <authorList>
            <person name="Wang G."/>
        </authorList>
    </citation>
    <scope>NUCLEOTIDE SEQUENCE</scope>
    <source>
        <strain evidence="2">M133</strain>
    </source>
</reference>
<dbReference type="EMBL" id="CP071793">
    <property type="protein sequence ID" value="QTD48056.1"/>
    <property type="molecule type" value="Genomic_DNA"/>
</dbReference>
<dbReference type="InterPro" id="IPR036291">
    <property type="entry name" value="NAD(P)-bd_dom_sf"/>
</dbReference>
<dbReference type="PRINTS" id="PR00080">
    <property type="entry name" value="SDRFAMILY"/>
</dbReference>
<dbReference type="PANTHER" id="PTHR45458:SF1">
    <property type="entry name" value="SHORT CHAIN DEHYDROGENASE"/>
    <property type="match status" value="1"/>
</dbReference>
<dbReference type="RefSeq" id="WP_237377718.1">
    <property type="nucleotide sequence ID" value="NZ_CP071793.1"/>
</dbReference>
<dbReference type="GO" id="GO:0016616">
    <property type="term" value="F:oxidoreductase activity, acting on the CH-OH group of donors, NAD or NADP as acceptor"/>
    <property type="evidence" value="ECO:0007669"/>
    <property type="project" value="TreeGrafter"/>
</dbReference>
<dbReference type="SUPFAM" id="SSF51735">
    <property type="entry name" value="NAD(P)-binding Rossmann-fold domains"/>
    <property type="match status" value="1"/>
</dbReference>
<dbReference type="Gene3D" id="3.40.50.720">
    <property type="entry name" value="NAD(P)-binding Rossmann-like Domain"/>
    <property type="match status" value="1"/>
</dbReference>
<sequence length="226" mass="24352">MKTILITGANRGIGLEFVRQYLSEGNRVLATCRNPEAAEDLKTLASSGSLEIGALDVCSQESVDALAERWQNERIDLLINNAGVYGPRTGFGPTNYEAWEEVLRTNTLAPFRVALAFVDRMNHGGTLAFVTSKMGSITDNTSGGAYVYRSSKAALNMIVKSMSIDLAPRGLTCVLLHPGWVKTDMGGPNALIDTLTSVSGMRSTLAEVGPNEAGAFFNYNGDRIPW</sequence>
<dbReference type="Proteomes" id="UP000663929">
    <property type="component" value="Chromosome"/>
</dbReference>
<dbReference type="AlphaFoldDB" id="A0A8A4TDQ1"/>
<dbReference type="CDD" id="cd05325">
    <property type="entry name" value="carb_red_sniffer_like_SDR_c"/>
    <property type="match status" value="1"/>
</dbReference>
<dbReference type="InterPro" id="IPR002347">
    <property type="entry name" value="SDR_fam"/>
</dbReference>
<organism evidence="2 3">
    <name type="scientific">Sulfidibacter corallicola</name>
    <dbReference type="NCBI Taxonomy" id="2818388"/>
    <lineage>
        <taxon>Bacteria</taxon>
        <taxon>Pseudomonadati</taxon>
        <taxon>Acidobacteriota</taxon>
        <taxon>Holophagae</taxon>
        <taxon>Acanthopleuribacterales</taxon>
        <taxon>Acanthopleuribacteraceae</taxon>
        <taxon>Sulfidibacter</taxon>
    </lineage>
</organism>
<name>A0A8A4TDQ1_SULCO</name>
<proteinExistence type="inferred from homology"/>
<evidence type="ECO:0000313" key="2">
    <source>
        <dbReference type="EMBL" id="QTD48056.1"/>
    </source>
</evidence>
<dbReference type="Pfam" id="PF00106">
    <property type="entry name" value="adh_short"/>
    <property type="match status" value="1"/>
</dbReference>
<comment type="similarity">
    <text evidence="1">Belongs to the short-chain dehydrogenases/reductases (SDR) family.</text>
</comment>